<comment type="caution">
    <text evidence="1">The sequence shown here is derived from an EMBL/GenBank/DDBJ whole genome shotgun (WGS) entry which is preliminary data.</text>
</comment>
<dbReference type="RefSeq" id="WP_157329328.1">
    <property type="nucleotide sequence ID" value="NZ_JANADL010000053.1"/>
</dbReference>
<reference evidence="1 2" key="1">
    <citation type="submission" date="2019-12" db="EMBL/GenBank/DDBJ databases">
        <title>Draft genome sequences Bradyrhizobium cajani AMBPC1010, Bradyrhizobium pachyrhizi AMBPC1040 and Bradyrhizobium yuanmingense ALSPC3051, three plant growth promoting strains isolated from nodules of Cajanus cajan L. in Dominican Republic.</title>
        <authorList>
            <person name="Flores-Felix J.D."/>
            <person name="Araujo J."/>
            <person name="Diaz-Alcantara C."/>
            <person name="Gonzalez-Andres F."/>
            <person name="Velazquez E."/>
        </authorList>
    </citation>
    <scope>NUCLEOTIDE SEQUENCE [LARGE SCALE GENOMIC DNA]</scope>
    <source>
        <strain evidence="1 2">1010</strain>
    </source>
</reference>
<evidence type="ECO:0000313" key="1">
    <source>
        <dbReference type="EMBL" id="MVT73365.1"/>
    </source>
</evidence>
<dbReference type="InterPro" id="IPR032710">
    <property type="entry name" value="NTF2-like_dom_sf"/>
</dbReference>
<dbReference type="Gene3D" id="3.10.450.50">
    <property type="match status" value="1"/>
</dbReference>
<evidence type="ECO:0000313" key="2">
    <source>
        <dbReference type="Proteomes" id="UP000449969"/>
    </source>
</evidence>
<keyword evidence="2" id="KW-1185">Reference proteome</keyword>
<accession>A0A844T6Z3</accession>
<protein>
    <recommendedName>
        <fullName evidence="3">SnoaL-like domain-containing protein</fullName>
    </recommendedName>
</protein>
<gene>
    <name evidence="1" type="ORF">GPL20_09630</name>
</gene>
<proteinExistence type="predicted"/>
<dbReference type="SUPFAM" id="SSF54427">
    <property type="entry name" value="NTF2-like"/>
    <property type="match status" value="1"/>
</dbReference>
<organism evidence="1 2">
    <name type="scientific">Bradyrhizobium cajani</name>
    <dbReference type="NCBI Taxonomy" id="1928661"/>
    <lineage>
        <taxon>Bacteria</taxon>
        <taxon>Pseudomonadati</taxon>
        <taxon>Pseudomonadota</taxon>
        <taxon>Alphaproteobacteria</taxon>
        <taxon>Hyphomicrobiales</taxon>
        <taxon>Nitrobacteraceae</taxon>
        <taxon>Bradyrhizobium</taxon>
    </lineage>
</organism>
<dbReference type="OrthoDB" id="9808719at2"/>
<name>A0A844T6Z3_9BRAD</name>
<evidence type="ECO:0008006" key="3">
    <source>
        <dbReference type="Google" id="ProtNLM"/>
    </source>
</evidence>
<dbReference type="Proteomes" id="UP000449969">
    <property type="component" value="Unassembled WGS sequence"/>
</dbReference>
<sequence>MESPSSLANRYVAVWNESDAERRKSQIADLWIPQGRHYVGDREFEGYDALETRVREAHEKNVRDNANRFRAADDARRVHDVVVFHWEMLPASGETILARGLEFLVVDGSGRIVADYQFFPA</sequence>
<dbReference type="AlphaFoldDB" id="A0A844T6Z3"/>
<dbReference type="EMBL" id="WQNE01000005">
    <property type="protein sequence ID" value="MVT73365.1"/>
    <property type="molecule type" value="Genomic_DNA"/>
</dbReference>